<accession>A0A1F5EWZ6</accession>
<feature type="transmembrane region" description="Helical" evidence="1">
    <location>
        <begin position="99"/>
        <end position="125"/>
    </location>
</feature>
<evidence type="ECO:0000256" key="1">
    <source>
        <dbReference type="SAM" id="Phobius"/>
    </source>
</evidence>
<dbReference type="Proteomes" id="UP000177390">
    <property type="component" value="Unassembled WGS sequence"/>
</dbReference>
<feature type="transmembrane region" description="Helical" evidence="1">
    <location>
        <begin position="68"/>
        <end position="87"/>
    </location>
</feature>
<evidence type="ECO:0000313" key="3">
    <source>
        <dbReference type="Proteomes" id="UP000177390"/>
    </source>
</evidence>
<gene>
    <name evidence="2" type="ORF">A3D09_03695</name>
</gene>
<sequence length="228" mass="26023">MPEVFSKSGKSKSPPSTDLRVVSEVKRMVDEGYCEPPWRSLAAMPPGTKFEAQNDDEKVLLLMRKHPVTNLWWIGLTAVLFGLPLFWGEFPLIASVTPMVGLALAVFWYLGLAFFVIQNLLLWFYNVYIVTDERIIDVDFFGLLYKNVNAMQIRKIEDVNYSQVGMFSSIFNYGNVVIQTAAEQRSADRTEEASAFTFEAVPNPDRVVKVIGELMEQEEKEEYEGRTK</sequence>
<keyword evidence="1" id="KW-0812">Transmembrane</keyword>
<organism evidence="2 3">
    <name type="scientific">Candidatus Collierbacteria bacterium RIFCSPHIGHO2_02_FULL_49_10</name>
    <dbReference type="NCBI Taxonomy" id="1817723"/>
    <lineage>
        <taxon>Bacteria</taxon>
        <taxon>Candidatus Collieribacteriota</taxon>
    </lineage>
</organism>
<proteinExistence type="predicted"/>
<dbReference type="AlphaFoldDB" id="A0A1F5EWZ6"/>
<name>A0A1F5EWZ6_9BACT</name>
<dbReference type="EMBL" id="MFAH01000011">
    <property type="protein sequence ID" value="OGD71958.1"/>
    <property type="molecule type" value="Genomic_DNA"/>
</dbReference>
<keyword evidence="1" id="KW-1133">Transmembrane helix</keyword>
<comment type="caution">
    <text evidence="2">The sequence shown here is derived from an EMBL/GenBank/DDBJ whole genome shotgun (WGS) entry which is preliminary data.</text>
</comment>
<dbReference type="PANTHER" id="PTHR37938:SF1">
    <property type="entry name" value="BLL0215 PROTEIN"/>
    <property type="match status" value="1"/>
</dbReference>
<protein>
    <submittedName>
        <fullName evidence="2">Uncharacterized protein</fullName>
    </submittedName>
</protein>
<reference evidence="2 3" key="1">
    <citation type="journal article" date="2016" name="Nat. Commun.">
        <title>Thousands of microbial genomes shed light on interconnected biogeochemical processes in an aquifer system.</title>
        <authorList>
            <person name="Anantharaman K."/>
            <person name="Brown C.T."/>
            <person name="Hug L.A."/>
            <person name="Sharon I."/>
            <person name="Castelle C.J."/>
            <person name="Probst A.J."/>
            <person name="Thomas B.C."/>
            <person name="Singh A."/>
            <person name="Wilkins M.J."/>
            <person name="Karaoz U."/>
            <person name="Brodie E.L."/>
            <person name="Williams K.H."/>
            <person name="Hubbard S.S."/>
            <person name="Banfield J.F."/>
        </authorList>
    </citation>
    <scope>NUCLEOTIDE SEQUENCE [LARGE SCALE GENOMIC DNA]</scope>
</reference>
<keyword evidence="1" id="KW-0472">Membrane</keyword>
<dbReference type="PANTHER" id="PTHR37938">
    <property type="entry name" value="BLL0215 PROTEIN"/>
    <property type="match status" value="1"/>
</dbReference>
<evidence type="ECO:0000313" key="2">
    <source>
        <dbReference type="EMBL" id="OGD71958.1"/>
    </source>
</evidence>